<reference evidence="1 2" key="1">
    <citation type="submission" date="2017-10" db="EMBL/GenBank/DDBJ databases">
        <title>Two draft genome sequences of Pusillimonas sp. strains isolated from a nitrate- and radionuclide-contaminated groundwater in Russia.</title>
        <authorList>
            <person name="Grouzdev D.S."/>
            <person name="Tourova T.P."/>
            <person name="Goeva M.A."/>
            <person name="Babich T.L."/>
            <person name="Sokolova D.S."/>
            <person name="Abdullin R."/>
            <person name="Poltaraus A.B."/>
            <person name="Toshchakov S.V."/>
            <person name="Nazina T.N."/>
        </authorList>
    </citation>
    <scope>NUCLEOTIDE SEQUENCE [LARGE SCALE GENOMIC DNA]</scope>
    <source>
        <strain evidence="1 2">JR1/69-3-13</strain>
    </source>
</reference>
<gene>
    <name evidence="1" type="ORF">CR159_04665</name>
</gene>
<name>A0A2N4U7A4_9BURK</name>
<evidence type="ECO:0000313" key="1">
    <source>
        <dbReference type="EMBL" id="PLC50902.1"/>
    </source>
</evidence>
<dbReference type="AlphaFoldDB" id="A0A2N4U7A4"/>
<comment type="caution">
    <text evidence="1">The sequence shown here is derived from an EMBL/GenBank/DDBJ whole genome shotgun (WGS) entry which is preliminary data.</text>
</comment>
<dbReference type="EMBL" id="PDNW01000003">
    <property type="protein sequence ID" value="PLC50902.1"/>
    <property type="molecule type" value="Genomic_DNA"/>
</dbReference>
<accession>A0A2N4U7A4</accession>
<dbReference type="Proteomes" id="UP000234190">
    <property type="component" value="Unassembled WGS sequence"/>
</dbReference>
<proteinExistence type="predicted"/>
<organism evidence="1 2">
    <name type="scientific">Pollutimonas subterranea</name>
    <dbReference type="NCBI Taxonomy" id="2045210"/>
    <lineage>
        <taxon>Bacteria</taxon>
        <taxon>Pseudomonadati</taxon>
        <taxon>Pseudomonadota</taxon>
        <taxon>Betaproteobacteria</taxon>
        <taxon>Burkholderiales</taxon>
        <taxon>Alcaligenaceae</taxon>
        <taxon>Pollutimonas</taxon>
    </lineage>
</organism>
<protein>
    <submittedName>
        <fullName evidence="1">Uncharacterized protein</fullName>
    </submittedName>
</protein>
<keyword evidence="2" id="KW-1185">Reference proteome</keyword>
<evidence type="ECO:0000313" key="2">
    <source>
        <dbReference type="Proteomes" id="UP000234190"/>
    </source>
</evidence>
<sequence>MPLSPRNCGLFCVFVWHVLTIGGSVKHRFSMALKLMLSTDDTMMKADIMSPFSLIARYRN</sequence>